<dbReference type="InterPro" id="IPR008258">
    <property type="entry name" value="Transglycosylase_SLT_dom_1"/>
</dbReference>
<dbReference type="Gene3D" id="1.10.530.10">
    <property type="match status" value="1"/>
</dbReference>
<feature type="signal peptide" evidence="2">
    <location>
        <begin position="1"/>
        <end position="25"/>
    </location>
</feature>
<dbReference type="SUPFAM" id="SSF53955">
    <property type="entry name" value="Lysozyme-like"/>
    <property type="match status" value="1"/>
</dbReference>
<organism evidence="5">
    <name type="scientific">Thiothrix fructosivorans</name>
    <dbReference type="NCBI Taxonomy" id="111770"/>
    <lineage>
        <taxon>Bacteria</taxon>
        <taxon>Pseudomonadati</taxon>
        <taxon>Pseudomonadota</taxon>
        <taxon>Gammaproteobacteria</taxon>
        <taxon>Thiotrichales</taxon>
        <taxon>Thiotrichaceae</taxon>
        <taxon>Thiothrix</taxon>
    </lineage>
</organism>
<keyword evidence="6" id="KW-1185">Reference proteome</keyword>
<dbReference type="InterPro" id="IPR023346">
    <property type="entry name" value="Lysozyme-like_dom_sf"/>
</dbReference>
<accession>A0A8B0SJ73</accession>
<dbReference type="Proteomes" id="UP000664466">
    <property type="component" value="Unassembled WGS sequence"/>
</dbReference>
<sequence>MKKPKIIKQLLGVVALLSISFSSFAASCDQQHVNVLHQKAYVYNDAIAAAAMRYRINPALIKAVITAESCFKNQASSNKGAGGLMQLMPATARRFGVYDRFDPYQNIDGGTRYLRWLLNRYGGSLPHAIAAYNAGEGRVDYYGAAVPIQETAVYTRRVLNAYSKLASNGRNIPARRASYNNNQARTVRPVLVAYRKPAPKPEPRFQWDEFASD</sequence>
<protein>
    <submittedName>
        <fullName evidence="5">Lytic transglycosylase domain-containing protein</fullName>
    </submittedName>
</protein>
<reference evidence="4 6" key="1">
    <citation type="submission" date="2021-03" db="EMBL/GenBank/DDBJ databases">
        <title>Draft genome and methylome analysis of Thiotrix fructosivoruns ATCC 49748.</title>
        <authorList>
            <person name="Fomenkov A."/>
            <person name="Grabovich M.Y."/>
            <person name="Roberts R.J."/>
        </authorList>
    </citation>
    <scope>NUCLEOTIDE SEQUENCE [LARGE SCALE GENOMIC DNA]</scope>
    <source>
        <strain evidence="4 6">ATCC 49748</strain>
    </source>
</reference>
<dbReference type="PANTHER" id="PTHR37423">
    <property type="entry name" value="SOLUBLE LYTIC MUREIN TRANSGLYCOSYLASE-RELATED"/>
    <property type="match status" value="1"/>
</dbReference>
<dbReference type="AlphaFoldDB" id="A0A8B0SJ73"/>
<feature type="chain" id="PRO_5032473437" evidence="2">
    <location>
        <begin position="26"/>
        <end position="213"/>
    </location>
</feature>
<comment type="similarity">
    <text evidence="1">Belongs to the transglycosylase Slt family.</text>
</comment>
<evidence type="ECO:0000313" key="4">
    <source>
        <dbReference type="EMBL" id="MBO0613395.1"/>
    </source>
</evidence>
<evidence type="ECO:0000313" key="6">
    <source>
        <dbReference type="Proteomes" id="UP000664466"/>
    </source>
</evidence>
<dbReference type="RefSeq" id="WP_207251094.1">
    <property type="nucleotide sequence ID" value="NZ_JAFMPM010000006.1"/>
</dbReference>
<evidence type="ECO:0000256" key="1">
    <source>
        <dbReference type="ARBA" id="ARBA00007734"/>
    </source>
</evidence>
<dbReference type="PROSITE" id="PS51257">
    <property type="entry name" value="PROKAR_LIPOPROTEIN"/>
    <property type="match status" value="1"/>
</dbReference>
<name>A0A8B0SJ73_9GAMM</name>
<dbReference type="PANTHER" id="PTHR37423:SF2">
    <property type="entry name" value="MEMBRANE-BOUND LYTIC MUREIN TRANSGLYCOSYLASE C"/>
    <property type="match status" value="1"/>
</dbReference>
<proteinExistence type="inferred from homology"/>
<feature type="domain" description="Transglycosylase SLT" evidence="3">
    <location>
        <begin position="46"/>
        <end position="147"/>
    </location>
</feature>
<evidence type="ECO:0000313" key="5">
    <source>
        <dbReference type="EMBL" id="QTX11171.1"/>
    </source>
</evidence>
<reference evidence="5" key="2">
    <citation type="submission" date="2021-04" db="EMBL/GenBank/DDBJ databases">
        <title>Complete Genome and methylome analysis of Thiothrix fructosivorans ATCC 49748.</title>
        <authorList>
            <person name="Fomenkov A."/>
            <person name="Sun L."/>
            <person name="Vincze T."/>
            <person name="Grabovich M.Y."/>
            <person name="Roberts R.J."/>
        </authorList>
    </citation>
    <scope>NUCLEOTIDE SEQUENCE</scope>
    <source>
        <strain evidence="5">ATCC 49748</strain>
    </source>
</reference>
<gene>
    <name evidence="5" type="ORF">J1836_002040</name>
    <name evidence="4" type="ORF">J1836_10775</name>
</gene>
<evidence type="ECO:0000256" key="2">
    <source>
        <dbReference type="SAM" id="SignalP"/>
    </source>
</evidence>
<keyword evidence="2" id="KW-0732">Signal</keyword>
<dbReference type="EMBL" id="JAFMPM010000006">
    <property type="protein sequence ID" value="MBO0613395.1"/>
    <property type="molecule type" value="Genomic_DNA"/>
</dbReference>
<evidence type="ECO:0000259" key="3">
    <source>
        <dbReference type="Pfam" id="PF01464"/>
    </source>
</evidence>
<dbReference type="CDD" id="cd00254">
    <property type="entry name" value="LT-like"/>
    <property type="match status" value="1"/>
</dbReference>
<dbReference type="EMBL" id="CP072748">
    <property type="protein sequence ID" value="QTX11171.1"/>
    <property type="molecule type" value="Genomic_DNA"/>
</dbReference>
<dbReference type="Pfam" id="PF01464">
    <property type="entry name" value="SLT"/>
    <property type="match status" value="1"/>
</dbReference>